<evidence type="ECO:0000259" key="8">
    <source>
        <dbReference type="PROSITE" id="PS50928"/>
    </source>
</evidence>
<gene>
    <name evidence="9" type="ORF">KB449_05750</name>
</gene>
<keyword evidence="2 7" id="KW-0813">Transport</keyword>
<evidence type="ECO:0000256" key="6">
    <source>
        <dbReference type="ARBA" id="ARBA00023136"/>
    </source>
</evidence>
<dbReference type="SUPFAM" id="SSF161098">
    <property type="entry name" value="MetI-like"/>
    <property type="match status" value="1"/>
</dbReference>
<evidence type="ECO:0000256" key="3">
    <source>
        <dbReference type="ARBA" id="ARBA00022475"/>
    </source>
</evidence>
<dbReference type="Proteomes" id="UP001161691">
    <property type="component" value="Unassembled WGS sequence"/>
</dbReference>
<evidence type="ECO:0000256" key="1">
    <source>
        <dbReference type="ARBA" id="ARBA00004651"/>
    </source>
</evidence>
<feature type="transmembrane region" description="Helical" evidence="7">
    <location>
        <begin position="180"/>
        <end position="205"/>
    </location>
</feature>
<dbReference type="PANTHER" id="PTHR43744">
    <property type="entry name" value="ABC TRANSPORTER PERMEASE PROTEIN MG189-RELATED-RELATED"/>
    <property type="match status" value="1"/>
</dbReference>
<keyword evidence="10" id="KW-1185">Reference proteome</keyword>
<dbReference type="EMBL" id="JAGRPV010000001">
    <property type="protein sequence ID" value="MDI4644456.1"/>
    <property type="molecule type" value="Genomic_DNA"/>
</dbReference>
<dbReference type="Pfam" id="PF00528">
    <property type="entry name" value="BPD_transp_1"/>
    <property type="match status" value="1"/>
</dbReference>
<comment type="caution">
    <text evidence="9">The sequence shown here is derived from an EMBL/GenBank/DDBJ whole genome shotgun (WGS) entry which is preliminary data.</text>
</comment>
<dbReference type="InterPro" id="IPR035906">
    <property type="entry name" value="MetI-like_sf"/>
</dbReference>
<dbReference type="Gene3D" id="1.10.3720.10">
    <property type="entry name" value="MetI-like"/>
    <property type="match status" value="1"/>
</dbReference>
<accession>A0ABT6TC99</accession>
<dbReference type="CDD" id="cd06261">
    <property type="entry name" value="TM_PBP2"/>
    <property type="match status" value="1"/>
</dbReference>
<comment type="subcellular location">
    <subcellularLocation>
        <location evidence="1 7">Cell membrane</location>
        <topology evidence="1 7">Multi-pass membrane protein</topology>
    </subcellularLocation>
</comment>
<dbReference type="RefSeq" id="WP_282907458.1">
    <property type="nucleotide sequence ID" value="NZ_JAGRPV010000001.1"/>
</dbReference>
<evidence type="ECO:0000256" key="4">
    <source>
        <dbReference type="ARBA" id="ARBA00022692"/>
    </source>
</evidence>
<keyword evidence="6 7" id="KW-0472">Membrane</keyword>
<keyword evidence="5 7" id="KW-1133">Transmembrane helix</keyword>
<dbReference type="PROSITE" id="PS50928">
    <property type="entry name" value="ABC_TM1"/>
    <property type="match status" value="1"/>
</dbReference>
<proteinExistence type="inferred from homology"/>
<feature type="transmembrane region" description="Helical" evidence="7">
    <location>
        <begin position="238"/>
        <end position="259"/>
    </location>
</feature>
<name>A0ABT6TC99_9BACL</name>
<protein>
    <submittedName>
        <fullName evidence="9">Carbohydrate ABC transporter permease</fullName>
    </submittedName>
</protein>
<evidence type="ECO:0000256" key="7">
    <source>
        <dbReference type="RuleBase" id="RU363032"/>
    </source>
</evidence>
<feature type="transmembrane region" description="Helical" evidence="7">
    <location>
        <begin position="68"/>
        <end position="93"/>
    </location>
</feature>
<dbReference type="PANTHER" id="PTHR43744:SF3">
    <property type="entry name" value="LACTOSE TRANSPORT SYSTEM PERMEASE PROTEIN LACG"/>
    <property type="match status" value="1"/>
</dbReference>
<comment type="similarity">
    <text evidence="7">Belongs to the binding-protein-dependent transport system permease family.</text>
</comment>
<feature type="transmembrane region" description="Helical" evidence="7">
    <location>
        <begin position="100"/>
        <end position="120"/>
    </location>
</feature>
<keyword evidence="3" id="KW-1003">Cell membrane</keyword>
<reference evidence="9" key="1">
    <citation type="submission" date="2023-04" db="EMBL/GenBank/DDBJ databases">
        <title>Comparative genomic analysis of Cohnella hashimotonis sp. nov., isolated from the International Space Station.</title>
        <authorList>
            <person name="Venkateswaran K."/>
            <person name="Simpson A."/>
        </authorList>
    </citation>
    <scope>NUCLEOTIDE SEQUENCE</scope>
    <source>
        <strain evidence="9">F6_2S_P_1</strain>
    </source>
</reference>
<organism evidence="9 10">
    <name type="scientific">Cohnella hashimotonis</name>
    <dbReference type="NCBI Taxonomy" id="2826895"/>
    <lineage>
        <taxon>Bacteria</taxon>
        <taxon>Bacillati</taxon>
        <taxon>Bacillota</taxon>
        <taxon>Bacilli</taxon>
        <taxon>Bacillales</taxon>
        <taxon>Paenibacillaceae</taxon>
        <taxon>Cohnella</taxon>
    </lineage>
</organism>
<evidence type="ECO:0000313" key="9">
    <source>
        <dbReference type="EMBL" id="MDI4644456.1"/>
    </source>
</evidence>
<feature type="transmembrane region" description="Helical" evidence="7">
    <location>
        <begin position="140"/>
        <end position="159"/>
    </location>
</feature>
<evidence type="ECO:0000313" key="10">
    <source>
        <dbReference type="Proteomes" id="UP001161691"/>
    </source>
</evidence>
<evidence type="ECO:0000256" key="2">
    <source>
        <dbReference type="ARBA" id="ARBA00022448"/>
    </source>
</evidence>
<dbReference type="InterPro" id="IPR000515">
    <property type="entry name" value="MetI-like"/>
</dbReference>
<sequence length="274" mass="30083">MRKIRLSLGIAELVMLLAACLFLVPFLNVLLASFKPSSEVFDALHFPSSWEFAHYGAILGEGRFAQSLFNTVVITSLSLGLVVLFTSMAGYAIGRSGRGLFQIVFFILISGMIIPLQSTIIPIFKLATAISLINTRTLMILLYTAGAIPFATIIYTGFVKGIPSEMEEAAAMEGCGKTRTFFTIIFPLLLPATGTVIVTNVFTIWNDFFGPLIYLYSPGKQTLMTLIYQFKQERTTDWGPIFALSVIATIPLILLFFFVQDKFLKGLTAGAVKG</sequence>
<feature type="domain" description="ABC transmembrane type-1" evidence="8">
    <location>
        <begin position="68"/>
        <end position="259"/>
    </location>
</feature>
<keyword evidence="4 7" id="KW-0812">Transmembrane</keyword>
<evidence type="ECO:0000256" key="5">
    <source>
        <dbReference type="ARBA" id="ARBA00022989"/>
    </source>
</evidence>